<keyword evidence="3" id="KW-1185">Reference proteome</keyword>
<dbReference type="OrthoDB" id="252760at2157"/>
<evidence type="ECO:0000313" key="2">
    <source>
        <dbReference type="EMBL" id="ELY38470.1"/>
    </source>
</evidence>
<dbReference type="Pfam" id="PF24336">
    <property type="entry name" value="DUF7504"/>
    <property type="match status" value="1"/>
</dbReference>
<evidence type="ECO:0000313" key="3">
    <source>
        <dbReference type="Proteomes" id="UP000011599"/>
    </source>
</evidence>
<dbReference type="Pfam" id="PF18545">
    <property type="entry name" value="HalOD1"/>
    <property type="match status" value="2"/>
</dbReference>
<protein>
    <recommendedName>
        <fullName evidence="1">Halobacterial output domain-containing protein</fullName>
    </recommendedName>
</protein>
<dbReference type="EMBL" id="AOHW01000042">
    <property type="protein sequence ID" value="ELY38470.1"/>
    <property type="molecule type" value="Genomic_DNA"/>
</dbReference>
<organism evidence="2 3">
    <name type="scientific">Natronorubrum tibetense GA33</name>
    <dbReference type="NCBI Taxonomy" id="1114856"/>
    <lineage>
        <taxon>Archaea</taxon>
        <taxon>Methanobacteriati</taxon>
        <taxon>Methanobacteriota</taxon>
        <taxon>Stenosarchaea group</taxon>
        <taxon>Halobacteria</taxon>
        <taxon>Halobacteriales</taxon>
        <taxon>Natrialbaceae</taxon>
        <taxon>Natronorubrum</taxon>
    </lineage>
</organism>
<dbReference type="STRING" id="1114856.GCA_000383975_00204"/>
<proteinExistence type="predicted"/>
<gene>
    <name evidence="2" type="ORF">C496_17647</name>
</gene>
<dbReference type="PATRIC" id="fig|1114856.3.peg.3657"/>
<name>L9VMN9_9EURY</name>
<comment type="caution">
    <text evidence="2">The sequence shown here is derived from an EMBL/GenBank/DDBJ whole genome shotgun (WGS) entry which is preliminary data.</text>
</comment>
<dbReference type="AlphaFoldDB" id="L9VMN9"/>
<evidence type="ECO:0000259" key="1">
    <source>
        <dbReference type="Pfam" id="PF18545"/>
    </source>
</evidence>
<dbReference type="Proteomes" id="UP000011599">
    <property type="component" value="Unassembled WGS sequence"/>
</dbReference>
<sequence>MDGGVQMRSGVAVVKRVADETGVSPMELPQLNETVDPDALDDLLESGDQSNRGAWPVVTFSYANQRVRMTADGRVTLSDSDELPAIDDWSHVSDVDVARENDTTVRVVSAVAAQTDHDRAYIRSAIADTIDLDAVERLNGRRRNGAPRSGATVGLSTLGYDVVVRPDGTIAAGSTLRRLKRVGGNVLVVGAVPDDLVDVASTSLMGDRGRDRRRLFALLDRDIDVVYTRLSPEDASTAQVVDYAATARSAVGSHSTVDIGPTPRIAAEPDDIDGLEDAIDSALRMITAAETEPNPATIRLCVDSLRPIVEDRDVEVTERFLESVCQSVKAVSALGHYVLPIERSSKTVRQLEALFDATVELRVGESGAEQRWHLHESNYTTDWFALRDSR</sequence>
<dbReference type="eggNOG" id="arCOG02452">
    <property type="taxonomic scope" value="Archaea"/>
</dbReference>
<reference evidence="2 3" key="1">
    <citation type="journal article" date="2014" name="PLoS Genet.">
        <title>Phylogenetically driven sequencing of extremely halophilic archaea reveals strategies for static and dynamic osmo-response.</title>
        <authorList>
            <person name="Becker E.A."/>
            <person name="Seitzer P.M."/>
            <person name="Tritt A."/>
            <person name="Larsen D."/>
            <person name="Krusor M."/>
            <person name="Yao A.I."/>
            <person name="Wu D."/>
            <person name="Madern D."/>
            <person name="Eisen J.A."/>
            <person name="Darling A.E."/>
            <person name="Facciotti M.T."/>
        </authorList>
    </citation>
    <scope>NUCLEOTIDE SEQUENCE [LARGE SCALE GENOMIC DNA]</scope>
    <source>
        <strain evidence="2 3">GA33</strain>
    </source>
</reference>
<accession>L9VMN9</accession>
<dbReference type="eggNOG" id="arCOG08928">
    <property type="taxonomic scope" value="Archaea"/>
</dbReference>
<feature type="domain" description="Halobacterial output" evidence="1">
    <location>
        <begin position="11"/>
        <end position="78"/>
    </location>
</feature>
<dbReference type="InterPro" id="IPR040624">
    <property type="entry name" value="HalOD1"/>
</dbReference>
<feature type="domain" description="Halobacterial output" evidence="1">
    <location>
        <begin position="101"/>
        <end position="170"/>
    </location>
</feature>
<dbReference type="InterPro" id="IPR055927">
    <property type="entry name" value="DUF7504"/>
</dbReference>